<keyword evidence="1" id="KW-1133">Transmembrane helix</keyword>
<evidence type="ECO:0008006" key="4">
    <source>
        <dbReference type="Google" id="ProtNLM"/>
    </source>
</evidence>
<reference evidence="2 3" key="1">
    <citation type="submission" date="2013-11" db="EMBL/GenBank/DDBJ databases">
        <title>The Genome Sequence of Fusobacterium sp. 7_1.</title>
        <authorList>
            <consortium name="The Broad Institute Genome Sequencing Platform"/>
            <person name="Earl A."/>
            <person name="Ward D."/>
            <person name="Feldgarden M."/>
            <person name="Gevers D."/>
            <person name="Strauss J."/>
            <person name="Ambrose C.E."/>
            <person name="Allen-Vercoe E."/>
            <person name="Walker B."/>
            <person name="Young S.K."/>
            <person name="Zeng Q."/>
            <person name="Gargeya S."/>
            <person name="Fitzgerald M."/>
            <person name="Haas B."/>
            <person name="Abouelleil A."/>
            <person name="Alvarado L."/>
            <person name="Arachchi H.M."/>
            <person name="Berlin A.M."/>
            <person name="Chapman S.B."/>
            <person name="Goldberg J."/>
            <person name="Griggs A."/>
            <person name="Gujja S."/>
            <person name="Hansen M."/>
            <person name="Howarth C."/>
            <person name="Imamovic A."/>
            <person name="Larimer J."/>
            <person name="McCowen C."/>
            <person name="Montmayeur A."/>
            <person name="Murphy C."/>
            <person name="Neiman D."/>
            <person name="Pearson M."/>
            <person name="Priest M."/>
            <person name="Roberts A."/>
            <person name="Saif S."/>
            <person name="Shea T."/>
            <person name="Sisk P."/>
            <person name="Sykes S."/>
            <person name="Wortman J."/>
            <person name="Nusbaum C."/>
            <person name="Birren B."/>
        </authorList>
    </citation>
    <scope>NUCLEOTIDE SEQUENCE [LARGE SCALE GENOMIC DNA]</scope>
    <source>
        <strain evidence="2 3">7_1</strain>
    </source>
</reference>
<organism evidence="2 3">
    <name type="scientific">Fusobacterium animalis 7_1</name>
    <dbReference type="NCBI Taxonomy" id="457405"/>
    <lineage>
        <taxon>Bacteria</taxon>
        <taxon>Fusobacteriati</taxon>
        <taxon>Fusobacteriota</taxon>
        <taxon>Fusobacteriia</taxon>
        <taxon>Fusobacteriales</taxon>
        <taxon>Fusobacteriaceae</taxon>
        <taxon>Fusobacterium</taxon>
    </lineage>
</organism>
<evidence type="ECO:0000256" key="1">
    <source>
        <dbReference type="SAM" id="Phobius"/>
    </source>
</evidence>
<dbReference type="KEGG" id="fne:FSDG_02070"/>
<evidence type="ECO:0000313" key="2">
    <source>
        <dbReference type="EMBL" id="EEO43511.2"/>
    </source>
</evidence>
<dbReference type="RefSeq" id="WP_016361403.1">
    <property type="nucleotide sequence ID" value="NZ_AKBT01000001.1"/>
</dbReference>
<protein>
    <recommendedName>
        <fullName evidence="4">DUF304 domain-containing protein</fullName>
    </recommendedName>
</protein>
<keyword evidence="1" id="KW-0812">Transmembrane</keyword>
<dbReference type="Proteomes" id="UP000002799">
    <property type="component" value="Chromosome"/>
</dbReference>
<proteinExistence type="predicted"/>
<dbReference type="EMBL" id="CP007062">
    <property type="protein sequence ID" value="EEO43511.2"/>
    <property type="molecule type" value="Genomic_DNA"/>
</dbReference>
<gene>
    <name evidence="2" type="ORF">FSDG_02070</name>
</gene>
<evidence type="ECO:0000313" key="3">
    <source>
        <dbReference type="Proteomes" id="UP000002799"/>
    </source>
</evidence>
<keyword evidence="1" id="KW-0472">Membrane</keyword>
<feature type="transmembrane region" description="Helical" evidence="1">
    <location>
        <begin position="21"/>
        <end position="41"/>
    </location>
</feature>
<dbReference type="HOGENOM" id="CLU_134328_0_0_0"/>
<accession>A0A140PVS3</accession>
<name>A0A140PVS3_9FUSO</name>
<sequence length="166" mass="19707">MMRIETVNNKDIVISIDHHKYIKKTKISLLLWLILPSIMIILNVTPFFLLIVTELFILVTFTISYYHFKKYNIILEKLIVKENSLVIQNINDDKKIIFNEEIKIDEIKEIFFKDELGVYFSRGGGLGDKRKFLKIKTSYKIFSFGILIENEEYKKIRAVIKEKLKI</sequence>
<dbReference type="AlphaFoldDB" id="A0A140PVS3"/>